<protein>
    <submittedName>
        <fullName evidence="2">Glycosyltransferase family 2 protein</fullName>
    </submittedName>
</protein>
<proteinExistence type="predicted"/>
<dbReference type="EMBL" id="JAMPKM010000001">
    <property type="protein sequence ID" value="MEP0815774.1"/>
    <property type="molecule type" value="Genomic_DNA"/>
</dbReference>
<dbReference type="Pfam" id="PF00535">
    <property type="entry name" value="Glycos_transf_2"/>
    <property type="match status" value="1"/>
</dbReference>
<dbReference type="InterPro" id="IPR001173">
    <property type="entry name" value="Glyco_trans_2-like"/>
</dbReference>
<feature type="domain" description="Glycosyltransferase 2-like" evidence="1">
    <location>
        <begin position="10"/>
        <end position="130"/>
    </location>
</feature>
<reference evidence="2 3" key="1">
    <citation type="submission" date="2022-04" db="EMBL/GenBank/DDBJ databases">
        <title>Positive selection, recombination, and allopatry shape intraspecific diversity of widespread and dominant cyanobacteria.</title>
        <authorList>
            <person name="Wei J."/>
            <person name="Shu W."/>
            <person name="Hu C."/>
        </authorList>
    </citation>
    <scope>NUCLEOTIDE SEQUENCE [LARGE SCALE GENOMIC DNA]</scope>
    <source>
        <strain evidence="2 3">GB2-A4</strain>
    </source>
</reference>
<evidence type="ECO:0000313" key="3">
    <source>
        <dbReference type="Proteomes" id="UP001464891"/>
    </source>
</evidence>
<accession>A0ABV0J1X0</accession>
<keyword evidence="3" id="KW-1185">Reference proteome</keyword>
<dbReference type="RefSeq" id="WP_190431313.1">
    <property type="nucleotide sequence ID" value="NZ_JAMPKM010000001.1"/>
</dbReference>
<comment type="caution">
    <text evidence="2">The sequence shown here is derived from an EMBL/GenBank/DDBJ whole genome shotgun (WGS) entry which is preliminary data.</text>
</comment>
<dbReference type="CDD" id="cd00761">
    <property type="entry name" value="Glyco_tranf_GTA_type"/>
    <property type="match status" value="1"/>
</dbReference>
<evidence type="ECO:0000259" key="1">
    <source>
        <dbReference type="Pfam" id="PF00535"/>
    </source>
</evidence>
<dbReference type="Gene3D" id="3.90.550.10">
    <property type="entry name" value="Spore Coat Polysaccharide Biosynthesis Protein SpsA, Chain A"/>
    <property type="match status" value="1"/>
</dbReference>
<evidence type="ECO:0000313" key="2">
    <source>
        <dbReference type="EMBL" id="MEP0815774.1"/>
    </source>
</evidence>
<gene>
    <name evidence="2" type="ORF">NC998_01545</name>
</gene>
<sequence>MSQSVAKLVTVAIPVYKSLAYLSEALKSVNLQDYPYIELIVSDNGMNGSKVRDLVCQHYFKPYKFRQNPTSVPVVEHFNQLIQAASGEYFVLLCDDDEISPNYVSELVSALEAHPSASVAISHQEVIDRASQVISTSTNKLLGLMTGQDFIRRWNLGQHGFKCFVTNLARTSEIRTLGGYPDFPRGFHSDSGLLMKLCLGRDVIVSKACTFRWRVHGTSNGDTTNVQDLTVATQQFMRFLLEDHHFQSFAKAHAQKWCFLQDDLVSLEWNIYVRKWQSALGRELSVQEKLKAALSMPLVLRYYRRHPRLWIKEFLPMFHKMYRQARYRGA</sequence>
<dbReference type="PANTHER" id="PTHR22916">
    <property type="entry name" value="GLYCOSYLTRANSFERASE"/>
    <property type="match status" value="1"/>
</dbReference>
<dbReference type="PANTHER" id="PTHR22916:SF67">
    <property type="entry name" value="COLANIC ACID BIOSYNTHESIS GLYCOSYL TRANSFERASE WCAE-RELATED"/>
    <property type="match status" value="1"/>
</dbReference>
<dbReference type="SUPFAM" id="SSF53448">
    <property type="entry name" value="Nucleotide-diphospho-sugar transferases"/>
    <property type="match status" value="1"/>
</dbReference>
<organism evidence="2 3">
    <name type="scientific">Trichocoleus desertorum GB2-A4</name>
    <dbReference type="NCBI Taxonomy" id="2933944"/>
    <lineage>
        <taxon>Bacteria</taxon>
        <taxon>Bacillati</taxon>
        <taxon>Cyanobacteriota</taxon>
        <taxon>Cyanophyceae</taxon>
        <taxon>Leptolyngbyales</taxon>
        <taxon>Trichocoleusaceae</taxon>
        <taxon>Trichocoleus</taxon>
    </lineage>
</organism>
<dbReference type="InterPro" id="IPR029044">
    <property type="entry name" value="Nucleotide-diphossugar_trans"/>
</dbReference>
<dbReference type="Proteomes" id="UP001464891">
    <property type="component" value="Unassembled WGS sequence"/>
</dbReference>
<name>A0ABV0J1X0_9CYAN</name>